<proteinExistence type="predicted"/>
<feature type="non-terminal residue" evidence="1">
    <location>
        <position position="1"/>
    </location>
</feature>
<protein>
    <submittedName>
        <fullName evidence="1">Uncharacterized protein</fullName>
    </submittedName>
</protein>
<dbReference type="AlphaFoldDB" id="A0A4Y1S1U4"/>
<evidence type="ECO:0000313" key="1">
    <source>
        <dbReference type="EMBL" id="BBH10125.1"/>
    </source>
</evidence>
<accession>A0A4Y1S1U4</accession>
<gene>
    <name evidence="1" type="ORF">Prudu_022818</name>
</gene>
<dbReference type="EMBL" id="AP019304">
    <property type="protein sequence ID" value="BBH10125.1"/>
    <property type="molecule type" value="Genomic_DNA"/>
</dbReference>
<sequence length="101" mass="11481">PAGHRPSPIGRPDPTLLSLQIPKFIRQNKIPKPNPQNDVVAPTTGAAMTPLSSWSILEVQVQTGKSTARFSYHQSQFVQDKVKKHWFFSLEKLHLFYFPDI</sequence>
<organism evidence="1">
    <name type="scientific">Prunus dulcis</name>
    <name type="common">Almond</name>
    <name type="synonym">Amygdalus dulcis</name>
    <dbReference type="NCBI Taxonomy" id="3755"/>
    <lineage>
        <taxon>Eukaryota</taxon>
        <taxon>Viridiplantae</taxon>
        <taxon>Streptophyta</taxon>
        <taxon>Embryophyta</taxon>
        <taxon>Tracheophyta</taxon>
        <taxon>Spermatophyta</taxon>
        <taxon>Magnoliopsida</taxon>
        <taxon>eudicotyledons</taxon>
        <taxon>Gunneridae</taxon>
        <taxon>Pentapetalae</taxon>
        <taxon>rosids</taxon>
        <taxon>fabids</taxon>
        <taxon>Rosales</taxon>
        <taxon>Rosaceae</taxon>
        <taxon>Amygdaloideae</taxon>
        <taxon>Amygdaleae</taxon>
        <taxon>Prunus</taxon>
    </lineage>
</organism>
<name>A0A4Y1S1U4_PRUDU</name>
<reference evidence="1" key="1">
    <citation type="journal article" date="2019" name="Science">
        <title>Mutation of a bHLH transcription factor allowed almond domestication.</title>
        <authorList>
            <person name="Sanchez-Perez R."/>
            <person name="Pavan S."/>
            <person name="Mazzeo R."/>
            <person name="Moldovan C."/>
            <person name="Aiese Cigliano R."/>
            <person name="Del Cueto J."/>
            <person name="Ricciardi F."/>
            <person name="Lotti C."/>
            <person name="Ricciardi L."/>
            <person name="Dicenta F."/>
            <person name="Lopez-Marques R.L."/>
            <person name="Lindberg Moller B."/>
        </authorList>
    </citation>
    <scope>NUCLEOTIDE SEQUENCE</scope>
</reference>